<reference evidence="2 3" key="1">
    <citation type="submission" date="2018-02" db="EMBL/GenBank/DDBJ databases">
        <title>Novel Leptospira species isolated from soil and water in Japan.</title>
        <authorList>
            <person name="Nakao R."/>
            <person name="Masuzawa T."/>
        </authorList>
    </citation>
    <scope>NUCLEOTIDE SEQUENCE [LARGE SCALE GENOMIC DNA]</scope>
    <source>
        <strain evidence="2 3">YH101</strain>
    </source>
</reference>
<dbReference type="PROSITE" id="PS50801">
    <property type="entry name" value="STAS"/>
    <property type="match status" value="1"/>
</dbReference>
<dbReference type="AlphaFoldDB" id="A0A2P2DYH1"/>
<protein>
    <submittedName>
        <fullName evidence="2">STAS domain protein</fullName>
    </submittedName>
</protein>
<evidence type="ECO:0000313" key="3">
    <source>
        <dbReference type="Proteomes" id="UP000245133"/>
    </source>
</evidence>
<name>A0A2P2DYH1_9LEPT</name>
<gene>
    <name evidence="2" type="ORF">LPTSP4_11990</name>
</gene>
<proteinExistence type="predicted"/>
<dbReference type="InterPro" id="IPR002645">
    <property type="entry name" value="STAS_dom"/>
</dbReference>
<comment type="caution">
    <text evidence="2">The sequence shown here is derived from an EMBL/GenBank/DDBJ whole genome shotgun (WGS) entry which is preliminary data.</text>
</comment>
<dbReference type="Gene3D" id="3.30.750.24">
    <property type="entry name" value="STAS domain"/>
    <property type="match status" value="1"/>
</dbReference>
<dbReference type="PANTHER" id="PTHR33495:SF2">
    <property type="entry name" value="ANTI-SIGMA FACTOR ANTAGONIST TM_1081-RELATED"/>
    <property type="match status" value="1"/>
</dbReference>
<evidence type="ECO:0000259" key="1">
    <source>
        <dbReference type="PROSITE" id="PS50801"/>
    </source>
</evidence>
<sequence>MANDLDDRIFSIQLKGALDGASSEDLYLYLESQMKIGYKRFIFNFSHVNFITSNGIGTLLKIQKNLGQDLGYCFVIYGLSKEVETVLSLLGLLKKLPIKRTLAEAEDYLRDMVRVVPKGNHTELKTPNKESLRFYFSGLPKAQDAKEVPKVSALEPIVTQETKEDALNTMKEPEAIPKQKPVTEMETLLEAKLSHLRTEIKETLSQELEKRWNWNPLSTASQTKEETIQIPSYIQTKPKKMDSFSEKIVRCEACGTKLRIKQSGLHKCPNCKIEMMVSQSGSFHYHEKFSS</sequence>
<dbReference type="RefSeq" id="WP_209451991.1">
    <property type="nucleotide sequence ID" value="NZ_BFBB01000003.1"/>
</dbReference>
<accession>A0A2P2DYH1</accession>
<dbReference type="PANTHER" id="PTHR33495">
    <property type="entry name" value="ANTI-SIGMA FACTOR ANTAGONIST TM_1081-RELATED-RELATED"/>
    <property type="match status" value="1"/>
</dbReference>
<dbReference type="Proteomes" id="UP000245133">
    <property type="component" value="Unassembled WGS sequence"/>
</dbReference>
<dbReference type="EMBL" id="BFBB01000003">
    <property type="protein sequence ID" value="GBF49683.1"/>
    <property type="molecule type" value="Genomic_DNA"/>
</dbReference>
<organism evidence="2 3">
    <name type="scientific">Leptospira ryugenii</name>
    <dbReference type="NCBI Taxonomy" id="1917863"/>
    <lineage>
        <taxon>Bacteria</taxon>
        <taxon>Pseudomonadati</taxon>
        <taxon>Spirochaetota</taxon>
        <taxon>Spirochaetia</taxon>
        <taxon>Leptospirales</taxon>
        <taxon>Leptospiraceae</taxon>
        <taxon>Leptospira</taxon>
    </lineage>
</organism>
<keyword evidence="3" id="KW-1185">Reference proteome</keyword>
<dbReference type="GO" id="GO:0043856">
    <property type="term" value="F:anti-sigma factor antagonist activity"/>
    <property type="evidence" value="ECO:0007669"/>
    <property type="project" value="TreeGrafter"/>
</dbReference>
<feature type="domain" description="STAS" evidence="1">
    <location>
        <begin position="1"/>
        <end position="109"/>
    </location>
</feature>
<evidence type="ECO:0000313" key="2">
    <source>
        <dbReference type="EMBL" id="GBF49683.1"/>
    </source>
</evidence>
<dbReference type="Pfam" id="PF01740">
    <property type="entry name" value="STAS"/>
    <property type="match status" value="1"/>
</dbReference>
<dbReference type="CDD" id="cd07043">
    <property type="entry name" value="STAS_anti-anti-sigma_factors"/>
    <property type="match status" value="1"/>
</dbReference>
<dbReference type="InterPro" id="IPR036513">
    <property type="entry name" value="STAS_dom_sf"/>
</dbReference>
<dbReference type="SUPFAM" id="SSF52091">
    <property type="entry name" value="SpoIIaa-like"/>
    <property type="match status" value="1"/>
</dbReference>